<protein>
    <recommendedName>
        <fullName evidence="5">Segregation and condensation protein B</fullName>
    </recommendedName>
</protein>
<comment type="similarity">
    <text evidence="5">Belongs to the ScpB family.</text>
</comment>
<gene>
    <name evidence="5 7" type="primary">scpB</name>
    <name evidence="7" type="ORF">NZD86_11610</name>
</gene>
<dbReference type="Gene3D" id="1.10.10.10">
    <property type="entry name" value="Winged helix-like DNA-binding domain superfamily/Winged helix DNA-binding domain"/>
    <property type="match status" value="2"/>
</dbReference>
<comment type="subcellular location">
    <subcellularLocation>
        <location evidence="5">Cytoplasm</location>
    </subcellularLocation>
    <text evidence="5">Associated with two foci at the outer edges of the nucleoid region in young cells, and at four foci within both cell halves in older cells.</text>
</comment>
<keyword evidence="4 5" id="KW-0131">Cell cycle</keyword>
<keyword evidence="2 5" id="KW-0132">Cell division</keyword>
<accession>A0ABY6Z8E7</accession>
<organism evidence="7 8">
    <name type="scientific">Alicyclobacillus dauci</name>
    <dbReference type="NCBI Taxonomy" id="1475485"/>
    <lineage>
        <taxon>Bacteria</taxon>
        <taxon>Bacillati</taxon>
        <taxon>Bacillota</taxon>
        <taxon>Bacilli</taxon>
        <taxon>Bacillales</taxon>
        <taxon>Alicyclobacillaceae</taxon>
        <taxon>Alicyclobacillus</taxon>
    </lineage>
</organism>
<feature type="region of interest" description="Disordered" evidence="6">
    <location>
        <begin position="165"/>
        <end position="190"/>
    </location>
</feature>
<keyword evidence="8" id="KW-1185">Reference proteome</keyword>
<comment type="function">
    <text evidence="5">Participates in chromosomal partition during cell division. May act via the formation of a condensin-like complex containing Smc and ScpA that pull DNA away from mid-cell into both cell halves.</text>
</comment>
<dbReference type="PANTHER" id="PTHR34298:SF2">
    <property type="entry name" value="SEGREGATION AND CONDENSATION PROTEIN B"/>
    <property type="match status" value="1"/>
</dbReference>
<sequence length="190" mass="20684">MSTTMPLLAAVEAILFAAGSDGLQTSEIAHILGCSETDARGLCLQLQANLDEREAGIALQEVAGTWQMMTRKEHAPYLKRMAQTPMQTNLSAAALEVLAIVAYKQPITRGEIDDIRGVGSDRALSTLVHRQLIREVGRQDAPGRPILFGTTDLFLRHFGLKSLSELPPLPPPPEETDVSLFTLPTDTPRD</sequence>
<dbReference type="EMBL" id="CP104064">
    <property type="protein sequence ID" value="WAH39069.1"/>
    <property type="molecule type" value="Genomic_DNA"/>
</dbReference>
<evidence type="ECO:0000256" key="4">
    <source>
        <dbReference type="ARBA" id="ARBA00023306"/>
    </source>
</evidence>
<dbReference type="Proteomes" id="UP001164803">
    <property type="component" value="Chromosome"/>
</dbReference>
<evidence type="ECO:0000313" key="7">
    <source>
        <dbReference type="EMBL" id="WAH39069.1"/>
    </source>
</evidence>
<evidence type="ECO:0000256" key="3">
    <source>
        <dbReference type="ARBA" id="ARBA00022829"/>
    </source>
</evidence>
<dbReference type="InterPro" id="IPR036390">
    <property type="entry name" value="WH_DNA-bd_sf"/>
</dbReference>
<evidence type="ECO:0000256" key="6">
    <source>
        <dbReference type="SAM" id="MobiDB-lite"/>
    </source>
</evidence>
<dbReference type="SUPFAM" id="SSF46785">
    <property type="entry name" value="Winged helix' DNA-binding domain"/>
    <property type="match status" value="2"/>
</dbReference>
<dbReference type="NCBIfam" id="TIGR00281">
    <property type="entry name" value="SMC-Scp complex subunit ScpB"/>
    <property type="match status" value="1"/>
</dbReference>
<dbReference type="HAMAP" id="MF_01804">
    <property type="entry name" value="ScpB"/>
    <property type="match status" value="1"/>
</dbReference>
<name>A0ABY6Z8E7_9BACL</name>
<proteinExistence type="inferred from homology"/>
<dbReference type="Pfam" id="PF04079">
    <property type="entry name" value="SMC_ScpB"/>
    <property type="match status" value="1"/>
</dbReference>
<keyword evidence="3 5" id="KW-0159">Chromosome partition</keyword>
<dbReference type="RefSeq" id="WP_268046721.1">
    <property type="nucleotide sequence ID" value="NZ_CP104064.1"/>
</dbReference>
<evidence type="ECO:0000313" key="8">
    <source>
        <dbReference type="Proteomes" id="UP001164803"/>
    </source>
</evidence>
<evidence type="ECO:0000256" key="5">
    <source>
        <dbReference type="HAMAP-Rule" id="MF_01804"/>
    </source>
</evidence>
<keyword evidence="1 5" id="KW-0963">Cytoplasm</keyword>
<dbReference type="PANTHER" id="PTHR34298">
    <property type="entry name" value="SEGREGATION AND CONDENSATION PROTEIN B"/>
    <property type="match status" value="1"/>
</dbReference>
<dbReference type="PIRSF" id="PIRSF019345">
    <property type="entry name" value="ScpB"/>
    <property type="match status" value="1"/>
</dbReference>
<evidence type="ECO:0000256" key="1">
    <source>
        <dbReference type="ARBA" id="ARBA00022490"/>
    </source>
</evidence>
<dbReference type="InterPro" id="IPR005234">
    <property type="entry name" value="ScpB_csome_segregation"/>
</dbReference>
<dbReference type="InterPro" id="IPR036388">
    <property type="entry name" value="WH-like_DNA-bd_sf"/>
</dbReference>
<evidence type="ECO:0000256" key="2">
    <source>
        <dbReference type="ARBA" id="ARBA00022618"/>
    </source>
</evidence>
<reference evidence="7" key="1">
    <citation type="submission" date="2022-08" db="EMBL/GenBank/DDBJ databases">
        <title>Alicyclobacillus dauci DSM2870, complete genome.</title>
        <authorList>
            <person name="Wang Q."/>
            <person name="Cai R."/>
            <person name="Wang Z."/>
        </authorList>
    </citation>
    <scope>NUCLEOTIDE SEQUENCE</scope>
    <source>
        <strain evidence="7">DSM 28700</strain>
    </source>
</reference>
<comment type="subunit">
    <text evidence="5">Homodimer. Homodimerization may be required to stabilize the binding of ScpA to the Smc head domains. Component of a cohesin-like complex composed of ScpA, ScpB and the Smc homodimer, in which ScpA and ScpB bind to the head domain of Smc. The presence of the three proteins is required for the association of the complex with DNA.</text>
</comment>